<sequence length="235" mass="26501">MLSRDPNARESHEEDVEDVERLLPRACPTALHTLAEEVRRAQVEDGKVTAKEDGQLFYGPERKLFVPTDVRQRVLFSYHDEALAGHPGAEETERSIAQHFHWPKLQESVRRYVRRCLLCAQYKCGSSQPAAPQKPRQPKRPFEAIACDLMGPYPRTPSGNRFILVVTDLFSRWVEGFAIPTSTTSVIVRLLEEETTAPNSCPGVGRGPVDTGKHERGRRPHIRPGRTLRSAATRS</sequence>
<comment type="caution">
    <text evidence="3">The sequence shown here is derived from an EMBL/GenBank/DDBJ whole genome shotgun (WGS) entry which is preliminary data.</text>
</comment>
<feature type="domain" description="Integrase zinc-binding" evidence="2">
    <location>
        <begin position="66"/>
        <end position="123"/>
    </location>
</feature>
<evidence type="ECO:0000313" key="3">
    <source>
        <dbReference type="EMBL" id="KAH0817259.1"/>
    </source>
</evidence>
<dbReference type="Gene3D" id="1.10.340.70">
    <property type="match status" value="1"/>
</dbReference>
<proteinExistence type="predicted"/>
<organism evidence="3 4">
    <name type="scientific">Tenebrio molitor</name>
    <name type="common">Yellow mealworm beetle</name>
    <dbReference type="NCBI Taxonomy" id="7067"/>
    <lineage>
        <taxon>Eukaryota</taxon>
        <taxon>Metazoa</taxon>
        <taxon>Ecdysozoa</taxon>
        <taxon>Arthropoda</taxon>
        <taxon>Hexapoda</taxon>
        <taxon>Insecta</taxon>
        <taxon>Pterygota</taxon>
        <taxon>Neoptera</taxon>
        <taxon>Endopterygota</taxon>
        <taxon>Coleoptera</taxon>
        <taxon>Polyphaga</taxon>
        <taxon>Cucujiformia</taxon>
        <taxon>Tenebrionidae</taxon>
        <taxon>Tenebrio</taxon>
    </lineage>
</organism>
<dbReference type="FunFam" id="1.10.340.70:FF:000001">
    <property type="entry name" value="Retrovirus-related Pol polyprotein from transposon gypsy-like Protein"/>
    <property type="match status" value="1"/>
</dbReference>
<dbReference type="InterPro" id="IPR036397">
    <property type="entry name" value="RNaseH_sf"/>
</dbReference>
<feature type="region of interest" description="Disordered" evidence="1">
    <location>
        <begin position="197"/>
        <end position="235"/>
    </location>
</feature>
<keyword evidence="4" id="KW-1185">Reference proteome</keyword>
<evidence type="ECO:0000259" key="2">
    <source>
        <dbReference type="Pfam" id="PF17921"/>
    </source>
</evidence>
<dbReference type="PANTHER" id="PTHR47266">
    <property type="entry name" value="ENDONUCLEASE-RELATED"/>
    <property type="match status" value="1"/>
</dbReference>
<gene>
    <name evidence="3" type="ORF">GEV33_005532</name>
</gene>
<dbReference type="GO" id="GO:0003676">
    <property type="term" value="F:nucleic acid binding"/>
    <property type="evidence" value="ECO:0007669"/>
    <property type="project" value="InterPro"/>
</dbReference>
<dbReference type="SUPFAM" id="SSF53098">
    <property type="entry name" value="Ribonuclease H-like"/>
    <property type="match status" value="1"/>
</dbReference>
<evidence type="ECO:0000313" key="4">
    <source>
        <dbReference type="Proteomes" id="UP000719412"/>
    </source>
</evidence>
<feature type="compositionally biased region" description="Basic residues" evidence="1">
    <location>
        <begin position="215"/>
        <end position="226"/>
    </location>
</feature>
<dbReference type="Proteomes" id="UP000719412">
    <property type="component" value="Unassembled WGS sequence"/>
</dbReference>
<dbReference type="InterPro" id="IPR041588">
    <property type="entry name" value="Integrase_H2C2"/>
</dbReference>
<name>A0A8J6HMA8_TENMO</name>
<protein>
    <recommendedName>
        <fullName evidence="2">Integrase zinc-binding domain-containing protein</fullName>
    </recommendedName>
</protein>
<reference evidence="3" key="1">
    <citation type="journal article" date="2020" name="J Insects Food Feed">
        <title>The yellow mealworm (Tenebrio molitor) genome: a resource for the emerging insects as food and feed industry.</title>
        <authorList>
            <person name="Eriksson T."/>
            <person name="Andere A."/>
            <person name="Kelstrup H."/>
            <person name="Emery V."/>
            <person name="Picard C."/>
        </authorList>
    </citation>
    <scope>NUCLEOTIDE SEQUENCE</scope>
    <source>
        <strain evidence="3">Stoneville</strain>
        <tissue evidence="3">Whole head</tissue>
    </source>
</reference>
<accession>A0A8J6HMA8</accession>
<dbReference type="InterPro" id="IPR012337">
    <property type="entry name" value="RNaseH-like_sf"/>
</dbReference>
<dbReference type="AlphaFoldDB" id="A0A8J6HMA8"/>
<dbReference type="Gene3D" id="3.30.420.10">
    <property type="entry name" value="Ribonuclease H-like superfamily/Ribonuclease H"/>
    <property type="match status" value="1"/>
</dbReference>
<dbReference type="EMBL" id="JABDTM020019947">
    <property type="protein sequence ID" value="KAH0817259.1"/>
    <property type="molecule type" value="Genomic_DNA"/>
</dbReference>
<dbReference type="Pfam" id="PF17921">
    <property type="entry name" value="Integrase_H2C2"/>
    <property type="match status" value="1"/>
</dbReference>
<dbReference type="InterPro" id="IPR052160">
    <property type="entry name" value="Gypsy_RT_Integrase-like"/>
</dbReference>
<reference evidence="3" key="2">
    <citation type="submission" date="2021-08" db="EMBL/GenBank/DDBJ databases">
        <authorList>
            <person name="Eriksson T."/>
        </authorList>
    </citation>
    <scope>NUCLEOTIDE SEQUENCE</scope>
    <source>
        <strain evidence="3">Stoneville</strain>
        <tissue evidence="3">Whole head</tissue>
    </source>
</reference>
<evidence type="ECO:0000256" key="1">
    <source>
        <dbReference type="SAM" id="MobiDB-lite"/>
    </source>
</evidence>